<feature type="transmembrane region" description="Helical" evidence="6">
    <location>
        <begin position="169"/>
        <end position="191"/>
    </location>
</feature>
<feature type="transmembrane region" description="Helical" evidence="6">
    <location>
        <begin position="131"/>
        <end position="149"/>
    </location>
</feature>
<evidence type="ECO:0000259" key="7">
    <source>
        <dbReference type="PROSITE" id="PS50255"/>
    </source>
</evidence>
<feature type="transmembrane region" description="Helical" evidence="6">
    <location>
        <begin position="61"/>
        <end position="83"/>
    </location>
</feature>
<reference evidence="8 9" key="1">
    <citation type="submission" date="2018-10" db="EMBL/GenBank/DDBJ databases">
        <title>Tessaracoccus antarcticuss sp. nov., isolated from sediment.</title>
        <authorList>
            <person name="Zhou L.Y."/>
            <person name="Du Z.J."/>
        </authorList>
    </citation>
    <scope>NUCLEOTIDE SEQUENCE [LARGE SCALE GENOMIC DNA]</scope>
    <source>
        <strain evidence="8 9">JDX10</strain>
    </source>
</reference>
<dbReference type="SMART" id="SM01117">
    <property type="entry name" value="Cyt-b5"/>
    <property type="match status" value="1"/>
</dbReference>
<gene>
    <name evidence="8" type="ORF">EAX62_00010</name>
</gene>
<protein>
    <submittedName>
        <fullName evidence="8">Cytochrome b5 domain-containing protein</fullName>
    </submittedName>
</protein>
<accession>A0A3M0G7W5</accession>
<evidence type="ECO:0000256" key="2">
    <source>
        <dbReference type="ARBA" id="ARBA00022723"/>
    </source>
</evidence>
<evidence type="ECO:0000313" key="9">
    <source>
        <dbReference type="Proteomes" id="UP000275256"/>
    </source>
</evidence>
<keyword evidence="3" id="KW-0408">Iron</keyword>
<dbReference type="Pfam" id="PF09990">
    <property type="entry name" value="DUF2231"/>
    <property type="match status" value="1"/>
</dbReference>
<keyword evidence="6" id="KW-0812">Transmembrane</keyword>
<dbReference type="Pfam" id="PF00173">
    <property type="entry name" value="Cyt-b5"/>
    <property type="match status" value="1"/>
</dbReference>
<organism evidence="8 9">
    <name type="scientific">Tessaracoccus antarcticus</name>
    <dbReference type="NCBI Taxonomy" id="2479848"/>
    <lineage>
        <taxon>Bacteria</taxon>
        <taxon>Bacillati</taxon>
        <taxon>Actinomycetota</taxon>
        <taxon>Actinomycetes</taxon>
        <taxon>Propionibacteriales</taxon>
        <taxon>Propionibacteriaceae</taxon>
        <taxon>Tessaracoccus</taxon>
    </lineage>
</organism>
<feature type="region of interest" description="Disordered" evidence="5">
    <location>
        <begin position="313"/>
        <end position="338"/>
    </location>
</feature>
<evidence type="ECO:0000256" key="6">
    <source>
        <dbReference type="SAM" id="Phobius"/>
    </source>
</evidence>
<name>A0A3M0G7W5_9ACTN</name>
<evidence type="ECO:0000256" key="5">
    <source>
        <dbReference type="SAM" id="MobiDB-lite"/>
    </source>
</evidence>
<feature type="region of interest" description="Disordered" evidence="5">
    <location>
        <begin position="212"/>
        <end position="256"/>
    </location>
</feature>
<evidence type="ECO:0000313" key="8">
    <source>
        <dbReference type="EMBL" id="RMB61111.1"/>
    </source>
</evidence>
<evidence type="ECO:0000256" key="3">
    <source>
        <dbReference type="ARBA" id="ARBA00023004"/>
    </source>
</evidence>
<evidence type="ECO:0000256" key="4">
    <source>
        <dbReference type="ARBA" id="ARBA00038168"/>
    </source>
</evidence>
<dbReference type="InterPro" id="IPR019251">
    <property type="entry name" value="DUF2231_TM"/>
</dbReference>
<dbReference type="EMBL" id="REFW01000001">
    <property type="protein sequence ID" value="RMB61111.1"/>
    <property type="molecule type" value="Genomic_DNA"/>
</dbReference>
<dbReference type="GO" id="GO:0046872">
    <property type="term" value="F:metal ion binding"/>
    <property type="evidence" value="ECO:0007669"/>
    <property type="project" value="UniProtKB-KW"/>
</dbReference>
<keyword evidence="6" id="KW-0472">Membrane</keyword>
<dbReference type="PRINTS" id="PR00363">
    <property type="entry name" value="CYTOCHROMEB5"/>
</dbReference>
<feature type="transmembrane region" description="Helical" evidence="6">
    <location>
        <begin position="90"/>
        <end position="111"/>
    </location>
</feature>
<feature type="domain" description="Cytochrome b5 heme-binding" evidence="7">
    <location>
        <begin position="260"/>
        <end position="337"/>
    </location>
</feature>
<dbReference type="InterPro" id="IPR050668">
    <property type="entry name" value="Cytochrome_b5"/>
</dbReference>
<dbReference type="GO" id="GO:0020037">
    <property type="term" value="F:heme binding"/>
    <property type="evidence" value="ECO:0007669"/>
    <property type="project" value="TreeGrafter"/>
</dbReference>
<feature type="transmembrane region" description="Helical" evidence="6">
    <location>
        <begin position="21"/>
        <end position="41"/>
    </location>
</feature>
<keyword evidence="9" id="KW-1185">Reference proteome</keyword>
<keyword evidence="6" id="KW-1133">Transmembrane helix</keyword>
<dbReference type="PANTHER" id="PTHR19359:SF95">
    <property type="entry name" value="CYTOCHROME B5 TYPE B"/>
    <property type="match status" value="1"/>
</dbReference>
<dbReference type="InterPro" id="IPR036400">
    <property type="entry name" value="Cyt_B5-like_heme/steroid_sf"/>
</dbReference>
<keyword evidence="1" id="KW-0349">Heme</keyword>
<keyword evidence="2" id="KW-0479">Metal-binding</keyword>
<dbReference type="Proteomes" id="UP000275256">
    <property type="component" value="Unassembled WGS sequence"/>
</dbReference>
<feature type="compositionally biased region" description="Low complexity" evidence="5">
    <location>
        <begin position="226"/>
        <end position="256"/>
    </location>
</feature>
<dbReference type="GO" id="GO:0016020">
    <property type="term" value="C:membrane"/>
    <property type="evidence" value="ECO:0007669"/>
    <property type="project" value="TreeGrafter"/>
</dbReference>
<sequence length="338" mass="34555">MNPKPRPSTRCGSPHQSDGQLPFWILSQLTGSQGFIGPMHVTAIALTDFLNTVAGLPTHPLVVHIAVVMLPLASISLIIIILVPRWRAAYGWLTMGGLAVGTIGAVLSAQTGEALARTVGLPEDHARWGDLLEKLGVALLVIAAIWFFVQRRTAARTPGITPALLGPPLQAILAVLSVGVAIAALALTVVVGHSGATAVWEGRVVEAGPVSAVPAPEATPTPEVSPTPGASASPSTAPASPSAAPASPSPAAASPSAATLPAFTMADVASHAAVDSCWAVVDGSVYDLTTWIDRHPGGKKAIKALCGTDGSASFHKEHDSQQEPSDALAEFRIGTLTP</sequence>
<dbReference type="PANTHER" id="PTHR19359">
    <property type="entry name" value="CYTOCHROME B5"/>
    <property type="match status" value="1"/>
</dbReference>
<proteinExistence type="inferred from homology"/>
<dbReference type="InterPro" id="IPR001199">
    <property type="entry name" value="Cyt_B5-like_heme/steroid-bd"/>
</dbReference>
<dbReference type="AlphaFoldDB" id="A0A3M0G7W5"/>
<dbReference type="Gene3D" id="3.10.120.10">
    <property type="entry name" value="Cytochrome b5-like heme/steroid binding domain"/>
    <property type="match status" value="1"/>
</dbReference>
<dbReference type="PROSITE" id="PS50255">
    <property type="entry name" value="CYTOCHROME_B5_2"/>
    <property type="match status" value="1"/>
</dbReference>
<comment type="similarity">
    <text evidence="4">Belongs to the cytochrome b5 family.</text>
</comment>
<comment type="caution">
    <text evidence="8">The sequence shown here is derived from an EMBL/GenBank/DDBJ whole genome shotgun (WGS) entry which is preliminary data.</text>
</comment>
<dbReference type="SUPFAM" id="SSF55856">
    <property type="entry name" value="Cytochrome b5-like heme/steroid binding domain"/>
    <property type="match status" value="1"/>
</dbReference>
<evidence type="ECO:0000256" key="1">
    <source>
        <dbReference type="ARBA" id="ARBA00022617"/>
    </source>
</evidence>